<evidence type="ECO:0000256" key="4">
    <source>
        <dbReference type="ARBA" id="ARBA00012936"/>
    </source>
</evidence>
<evidence type="ECO:0000256" key="8">
    <source>
        <dbReference type="ARBA" id="ARBA00022989"/>
    </source>
</evidence>
<evidence type="ECO:0000256" key="11">
    <source>
        <dbReference type="RuleBase" id="RU365008"/>
    </source>
</evidence>
<dbReference type="EMBL" id="DF143378">
    <property type="protein sequence ID" value="GAA52916.1"/>
    <property type="molecule type" value="Genomic_DNA"/>
</dbReference>
<proteinExistence type="predicted"/>
<evidence type="ECO:0000313" key="15">
    <source>
        <dbReference type="Proteomes" id="UP000008909"/>
    </source>
</evidence>
<feature type="region of interest" description="Disordered" evidence="12">
    <location>
        <begin position="251"/>
        <end position="280"/>
    </location>
</feature>
<keyword evidence="6 11" id="KW-0967">Endosome</keyword>
<dbReference type="GO" id="GO:0030670">
    <property type="term" value="C:phagocytic vesicle membrane"/>
    <property type="evidence" value="ECO:0007669"/>
    <property type="project" value="TreeGrafter"/>
</dbReference>
<evidence type="ECO:0000256" key="1">
    <source>
        <dbReference type="ARBA" id="ARBA00001261"/>
    </source>
</evidence>
<evidence type="ECO:0000256" key="2">
    <source>
        <dbReference type="ARBA" id="ARBA00004107"/>
    </source>
</evidence>
<dbReference type="GO" id="GO:0005765">
    <property type="term" value="C:lysosomal membrane"/>
    <property type="evidence" value="ECO:0007669"/>
    <property type="project" value="UniProtKB-SubCell"/>
</dbReference>
<keyword evidence="10 11" id="KW-0458">Lysosome</keyword>
<dbReference type="GO" id="GO:0046856">
    <property type="term" value="P:phosphatidylinositol dephosphorylation"/>
    <property type="evidence" value="ECO:0007669"/>
    <property type="project" value="InterPro"/>
</dbReference>
<feature type="chain" id="PRO_5003506410" description="Phosphatidylinositol-4,5-bisphosphate 4-phosphatase" evidence="13">
    <location>
        <begin position="21"/>
        <end position="327"/>
    </location>
</feature>
<feature type="compositionally biased region" description="Polar residues" evidence="12">
    <location>
        <begin position="271"/>
        <end position="280"/>
    </location>
</feature>
<keyword evidence="9 11" id="KW-0472">Membrane</keyword>
<comment type="subcellular location">
    <subcellularLocation>
        <location evidence="2 11">Late endosome membrane</location>
        <topology evidence="2 11">Multi-pass membrane protein</topology>
    </subcellularLocation>
    <subcellularLocation>
        <location evidence="3 11">Lysosome membrane</location>
        <topology evidence="3 11">Multi-pass membrane protein</topology>
    </subcellularLocation>
</comment>
<dbReference type="PANTHER" id="PTHR21014">
    <property type="entry name" value="PHOSPHATIDYLINOSITOL-4,5-BISPHOSPHATE 4-PHOSPHATASE"/>
    <property type="match status" value="1"/>
</dbReference>
<evidence type="ECO:0000256" key="3">
    <source>
        <dbReference type="ARBA" id="ARBA00004155"/>
    </source>
</evidence>
<dbReference type="GO" id="GO:0005886">
    <property type="term" value="C:plasma membrane"/>
    <property type="evidence" value="ECO:0007669"/>
    <property type="project" value="TreeGrafter"/>
</dbReference>
<dbReference type="GO" id="GO:0034597">
    <property type="term" value="F:phosphatidylinositol-4,5-bisphosphate 4-phosphatase activity"/>
    <property type="evidence" value="ECO:0007669"/>
    <property type="project" value="UniProtKB-EC"/>
</dbReference>
<dbReference type="Pfam" id="PF09788">
    <property type="entry name" value="Tmemb_55A"/>
    <property type="match status" value="1"/>
</dbReference>
<evidence type="ECO:0000256" key="12">
    <source>
        <dbReference type="SAM" id="MobiDB-lite"/>
    </source>
</evidence>
<keyword evidence="13" id="KW-0732">Signal</keyword>
<protein>
    <recommendedName>
        <fullName evidence="4 11">Phosphatidylinositol-4,5-bisphosphate 4-phosphatase</fullName>
        <ecNumber evidence="4 11">3.1.3.78</ecNumber>
    </recommendedName>
</protein>
<keyword evidence="5 11" id="KW-0812">Transmembrane</keyword>
<keyword evidence="7 11" id="KW-0378">Hydrolase</keyword>
<feature type="compositionally biased region" description="Basic residues" evidence="12">
    <location>
        <begin position="251"/>
        <end position="268"/>
    </location>
</feature>
<reference evidence="14" key="1">
    <citation type="journal article" date="2011" name="Genome Biol.">
        <title>The draft genome of the carcinogenic human liver fluke Clonorchis sinensis.</title>
        <authorList>
            <person name="Wang X."/>
            <person name="Chen W."/>
            <person name="Huang Y."/>
            <person name="Sun J."/>
            <person name="Men J."/>
            <person name="Liu H."/>
            <person name="Luo F."/>
            <person name="Guo L."/>
            <person name="Lv X."/>
            <person name="Deng C."/>
            <person name="Zhou C."/>
            <person name="Fan Y."/>
            <person name="Li X."/>
            <person name="Huang L."/>
            <person name="Hu Y."/>
            <person name="Liang C."/>
            <person name="Hu X."/>
            <person name="Xu J."/>
            <person name="Yu X."/>
        </authorList>
    </citation>
    <scope>NUCLEOTIDE SEQUENCE [LARGE SCALE GENOMIC DNA]</scope>
    <source>
        <strain evidence="14">Henan</strain>
    </source>
</reference>
<name>G7YIY3_CLOSI</name>
<dbReference type="EC" id="3.1.3.78" evidence="4 11"/>
<comment type="catalytic activity">
    <reaction evidence="1 11">
        <text>a 1,2-diacyl-sn-glycero-3-phospho-(1D-myo-inositol-4,5-bisphosphate) + H2O = a 1,2-diacyl-sn-glycero-3-phospho-(1D-myo-inositol-5-phosphate) + phosphate</text>
        <dbReference type="Rhea" id="RHEA:25674"/>
        <dbReference type="ChEBI" id="CHEBI:15377"/>
        <dbReference type="ChEBI" id="CHEBI:43474"/>
        <dbReference type="ChEBI" id="CHEBI:57795"/>
        <dbReference type="ChEBI" id="CHEBI:58456"/>
        <dbReference type="EC" id="3.1.3.78"/>
    </reaction>
</comment>
<evidence type="ECO:0000256" key="10">
    <source>
        <dbReference type="ARBA" id="ARBA00023228"/>
    </source>
</evidence>
<keyword evidence="8 11" id="KW-1133">Transmembrane helix</keyword>
<gene>
    <name evidence="14" type="ORF">CLF_109084</name>
</gene>
<comment type="function">
    <text evidence="11">Catalyzes the hydrolysis of phosphatidylinositol-4,5-bisphosphate (PtdIns-4,5-P2) to phosphatidylinositol-4-phosphate (PtdIns-4-P).</text>
</comment>
<organism evidence="14 15">
    <name type="scientific">Clonorchis sinensis</name>
    <name type="common">Chinese liver fluke</name>
    <dbReference type="NCBI Taxonomy" id="79923"/>
    <lineage>
        <taxon>Eukaryota</taxon>
        <taxon>Metazoa</taxon>
        <taxon>Spiralia</taxon>
        <taxon>Lophotrochozoa</taxon>
        <taxon>Platyhelminthes</taxon>
        <taxon>Trematoda</taxon>
        <taxon>Digenea</taxon>
        <taxon>Opisthorchiida</taxon>
        <taxon>Opisthorchiata</taxon>
        <taxon>Opisthorchiidae</taxon>
        <taxon>Clonorchis</taxon>
    </lineage>
</organism>
<dbReference type="AlphaFoldDB" id="G7YIY3"/>
<evidence type="ECO:0000256" key="13">
    <source>
        <dbReference type="SAM" id="SignalP"/>
    </source>
</evidence>
<dbReference type="InterPro" id="IPR019178">
    <property type="entry name" value="PtdIns-P2-Ptase"/>
</dbReference>
<dbReference type="PANTHER" id="PTHR21014:SF6">
    <property type="entry name" value="PHOSPHATIDYLINOSITOL-4,5-BISPHOSPHATE 4-PHOSPHATASE"/>
    <property type="match status" value="1"/>
</dbReference>
<dbReference type="Proteomes" id="UP000008909">
    <property type="component" value="Unassembled WGS sequence"/>
</dbReference>
<evidence type="ECO:0000256" key="5">
    <source>
        <dbReference type="ARBA" id="ARBA00022692"/>
    </source>
</evidence>
<evidence type="ECO:0000313" key="14">
    <source>
        <dbReference type="EMBL" id="GAA52916.1"/>
    </source>
</evidence>
<evidence type="ECO:0000256" key="6">
    <source>
        <dbReference type="ARBA" id="ARBA00022753"/>
    </source>
</evidence>
<keyword evidence="15" id="KW-1185">Reference proteome</keyword>
<evidence type="ECO:0000256" key="9">
    <source>
        <dbReference type="ARBA" id="ARBA00023136"/>
    </source>
</evidence>
<dbReference type="GO" id="GO:0031902">
    <property type="term" value="C:late endosome membrane"/>
    <property type="evidence" value="ECO:0007669"/>
    <property type="project" value="UniProtKB-SubCell"/>
</dbReference>
<accession>G7YIY3</accession>
<feature type="transmembrane region" description="Helical" evidence="11">
    <location>
        <begin position="116"/>
        <end position="135"/>
    </location>
</feature>
<evidence type="ECO:0000256" key="7">
    <source>
        <dbReference type="ARBA" id="ARBA00022801"/>
    </source>
</evidence>
<sequence length="327" mass="35774">MTLVTFLMCFFLIRNQQNDAGAPPRNDGVSGTRGMLGPYNPGGTFGVPQSLRVACGNCNSPFSVAGDPSNSEARQNALISCLSGGTSAGAAGLIAARCPHCRKVTSVGPAYARVRLVVYGLLTLVALILAIGVTAGTAKVAQENKALYFLWSVDIPIENLRNVSVTAELASRRLIGVSVRWGTGIMEIVINNEKVHKSLSNSYADVSVPELRLPEWAAHHLSYRETWVCKTRYRLDDTVFKSIFGSGQKLRHRPRSSFPRTRSRKLKHALSVNSRPSSRQYNPTRAMITFGVLLDAFKTPKRNIRTTAERGKSFSVLRLDTRSTFGC</sequence>
<feature type="signal peptide" evidence="13">
    <location>
        <begin position="1"/>
        <end position="20"/>
    </location>
</feature>
<reference key="2">
    <citation type="submission" date="2011-10" db="EMBL/GenBank/DDBJ databases">
        <title>The genome and transcriptome sequence of Clonorchis sinensis provide insights into the carcinogenic liver fluke.</title>
        <authorList>
            <person name="Wang X."/>
            <person name="Huang Y."/>
            <person name="Chen W."/>
            <person name="Liu H."/>
            <person name="Guo L."/>
            <person name="Chen Y."/>
            <person name="Luo F."/>
            <person name="Zhou W."/>
            <person name="Sun J."/>
            <person name="Mao Q."/>
            <person name="Liang P."/>
            <person name="Zhou C."/>
            <person name="Tian Y."/>
            <person name="Men J."/>
            <person name="Lv X."/>
            <person name="Huang L."/>
            <person name="Zhou J."/>
            <person name="Hu Y."/>
            <person name="Li R."/>
            <person name="Zhang F."/>
            <person name="Lei H."/>
            <person name="Li X."/>
            <person name="Hu X."/>
            <person name="Liang C."/>
            <person name="Xu J."/>
            <person name="Wu Z."/>
            <person name="Yu X."/>
        </authorList>
    </citation>
    <scope>NUCLEOTIDE SEQUENCE</scope>
    <source>
        <strain>Henan</strain>
    </source>
</reference>